<feature type="domain" description="PA14" evidence="2">
    <location>
        <begin position="520"/>
        <end position="660"/>
    </location>
</feature>
<accession>A0ABP8KZA5</accession>
<keyword evidence="4" id="KW-1185">Reference proteome</keyword>
<dbReference type="Proteomes" id="UP001500936">
    <property type="component" value="Unassembled WGS sequence"/>
</dbReference>
<evidence type="ECO:0000313" key="3">
    <source>
        <dbReference type="EMBL" id="GAA4419274.1"/>
    </source>
</evidence>
<dbReference type="Gene3D" id="2.60.40.10">
    <property type="entry name" value="Immunoglobulins"/>
    <property type="match status" value="1"/>
</dbReference>
<gene>
    <name evidence="3" type="ORF">GCM10023187_53420</name>
</gene>
<protein>
    <recommendedName>
        <fullName evidence="2">PA14 domain-containing protein</fullName>
    </recommendedName>
</protein>
<dbReference type="InterPro" id="IPR052387">
    <property type="entry name" value="Fibrocystin"/>
</dbReference>
<evidence type="ECO:0000256" key="1">
    <source>
        <dbReference type="ARBA" id="ARBA00022729"/>
    </source>
</evidence>
<dbReference type="SMART" id="SM00758">
    <property type="entry name" value="PA14"/>
    <property type="match status" value="3"/>
</dbReference>
<dbReference type="InterPro" id="IPR026444">
    <property type="entry name" value="Secre_tail"/>
</dbReference>
<dbReference type="CDD" id="cd00146">
    <property type="entry name" value="PKD"/>
    <property type="match status" value="1"/>
</dbReference>
<dbReference type="Gene3D" id="3.90.182.10">
    <property type="entry name" value="Toxin - Anthrax Protective Antigen,domain 1"/>
    <property type="match status" value="2"/>
</dbReference>
<dbReference type="NCBIfam" id="TIGR04183">
    <property type="entry name" value="Por_Secre_tail"/>
    <property type="match status" value="1"/>
</dbReference>
<dbReference type="PROSITE" id="PS51820">
    <property type="entry name" value="PA14"/>
    <property type="match status" value="3"/>
</dbReference>
<evidence type="ECO:0000313" key="4">
    <source>
        <dbReference type="Proteomes" id="UP001500936"/>
    </source>
</evidence>
<sequence length="951" mass="99337">MQGIAQVRYSYDNAGNRIARINQGPDNNCAYSLSTSGGGNVNAGSQVTLSVSCSGSDCGNVSYSWSGNGISGTSSTVTFNAPSTAGNYTYTVTAIKTGCSKTATAQVTVGTPTNTGCGSGSGLTATYYSGHELQGNPIASITQGPIDLSGSEGQTITGTSVAGVNISARWEGQVEAPLTGNYTFNMRTDDGTRVWFNGQLMVDDWNYYPPTDHTFTQSLTAGTKYNIKIEWKQGTGGYEAKFFWTPPGQATQLVPACRLYPTGGTACTPAAGYATLKRWTGLNTSSLSDLSSQTNNFTITPASVSNVTELRTETSWGDSYGQQIQGYITAPQTGGYTFWISSDDQSELYLSTSESPSAMQRVAWVDNWTNPEVWNQEANQKSATINLVACQRYYFEIRHREGGWGDNLAVGWAKPGQSTASPSEIVPGAVLSPYSAGSCTPPAAPTLSASPSTINTGQSSVLTASGCGGTVSWSTGQQGSQITVSPGATTTYNATCSVNGCTSTNASIQVTVGSSGAGCGSGIGLTATYYTGTDLQGSPIATLTQGPIDFTGDGTQIMPGTNVTASNISARWEGQLEAPVTGTYTFNMRTDDGTRVWFNGQLVVDDWSYYPPKDHTFTVDLTAGTKYNIKVEWMQGGGGYEARLFWTPPGQATQLVPACRLYPNSSGCTPPAAPALSASSTNLTSGQSSVLTASGCAGTVSWSTGQQGNQITVTPGATTTYNATCSVNGCTSTAATITITVNTAGGGSNINCGSLEGHFDYADCGTLGGWVYDASNPNTVVNVDVYEGSTLISGNHPAGNFRQDLVDAGKGNGYHGFTISTPGSLKNGQSRSISIRVSGCTYTLNNSPKTITCSPGTRRGVFDETLTTGSELNVAPNPTNGEFEVGFYVEAGQDAVLSVVDLLGVSYYEQKLKGEGKHIEKVALPNKAPGLLIVQLRTGNKLLAKKIVVVR</sequence>
<dbReference type="InterPro" id="IPR037524">
    <property type="entry name" value="PA14/GLEYA"/>
</dbReference>
<comment type="caution">
    <text evidence="3">The sequence shown here is derived from an EMBL/GenBank/DDBJ whole genome shotgun (WGS) entry which is preliminary data.</text>
</comment>
<reference evidence="4" key="1">
    <citation type="journal article" date="2019" name="Int. J. Syst. Evol. Microbiol.">
        <title>The Global Catalogue of Microorganisms (GCM) 10K type strain sequencing project: providing services to taxonomists for standard genome sequencing and annotation.</title>
        <authorList>
            <consortium name="The Broad Institute Genomics Platform"/>
            <consortium name="The Broad Institute Genome Sequencing Center for Infectious Disease"/>
            <person name="Wu L."/>
            <person name="Ma J."/>
        </authorList>
    </citation>
    <scope>NUCLEOTIDE SEQUENCE [LARGE SCALE GENOMIC DNA]</scope>
    <source>
        <strain evidence="4">JCM 17925</strain>
    </source>
</reference>
<feature type="domain" description="PA14" evidence="2">
    <location>
        <begin position="269"/>
        <end position="430"/>
    </location>
</feature>
<dbReference type="PANTHER" id="PTHR46769">
    <property type="entry name" value="POLYCYSTIC KIDNEY AND HEPATIC DISEASE 1 (AUTOSOMAL RECESSIVE)-LIKE 1"/>
    <property type="match status" value="1"/>
</dbReference>
<proteinExistence type="predicted"/>
<dbReference type="Gene3D" id="2.60.120.1560">
    <property type="match status" value="1"/>
</dbReference>
<dbReference type="SUPFAM" id="SSF56988">
    <property type="entry name" value="Anthrax protective antigen"/>
    <property type="match status" value="3"/>
</dbReference>
<organism evidence="3 4">
    <name type="scientific">Nibrella viscosa</name>
    <dbReference type="NCBI Taxonomy" id="1084524"/>
    <lineage>
        <taxon>Bacteria</taxon>
        <taxon>Pseudomonadati</taxon>
        <taxon>Bacteroidota</taxon>
        <taxon>Cytophagia</taxon>
        <taxon>Cytophagales</taxon>
        <taxon>Spirosomataceae</taxon>
        <taxon>Nibrella</taxon>
    </lineage>
</organism>
<feature type="domain" description="PA14" evidence="2">
    <location>
        <begin position="118"/>
        <end position="258"/>
    </location>
</feature>
<dbReference type="InterPro" id="IPR013783">
    <property type="entry name" value="Ig-like_fold"/>
</dbReference>
<dbReference type="InterPro" id="IPR011658">
    <property type="entry name" value="PA14_dom"/>
</dbReference>
<keyword evidence="1" id="KW-0732">Signal</keyword>
<dbReference type="Pfam" id="PF07691">
    <property type="entry name" value="PA14"/>
    <property type="match status" value="3"/>
</dbReference>
<dbReference type="EMBL" id="BAABHB010000018">
    <property type="protein sequence ID" value="GAA4419274.1"/>
    <property type="molecule type" value="Genomic_DNA"/>
</dbReference>
<dbReference type="PANTHER" id="PTHR46769:SF2">
    <property type="entry name" value="FIBROCYSTIN-L ISOFORM 2 PRECURSOR-RELATED"/>
    <property type="match status" value="1"/>
</dbReference>
<evidence type="ECO:0000259" key="2">
    <source>
        <dbReference type="PROSITE" id="PS51820"/>
    </source>
</evidence>
<name>A0ABP8KZA5_9BACT</name>